<dbReference type="InterPro" id="IPR043216">
    <property type="entry name" value="PAP-like"/>
</dbReference>
<dbReference type="PANTHER" id="PTHR10165">
    <property type="entry name" value="LIPID PHOSPHATE PHOSPHATASE"/>
    <property type="match status" value="1"/>
</dbReference>
<gene>
    <name evidence="1" type="ORF">Bca52824_018350</name>
</gene>
<keyword evidence="2" id="KW-1185">Reference proteome</keyword>
<dbReference type="GO" id="GO:0016020">
    <property type="term" value="C:membrane"/>
    <property type="evidence" value="ECO:0007669"/>
    <property type="project" value="TreeGrafter"/>
</dbReference>
<dbReference type="EMBL" id="JAAMPC010000004">
    <property type="protein sequence ID" value="KAG2315228.1"/>
    <property type="molecule type" value="Genomic_DNA"/>
</dbReference>
<dbReference type="Proteomes" id="UP000886595">
    <property type="component" value="Unassembled WGS sequence"/>
</dbReference>
<accession>A0A8X7VNR1</accession>
<organism evidence="1 2">
    <name type="scientific">Brassica carinata</name>
    <name type="common">Ethiopian mustard</name>
    <name type="synonym">Abyssinian cabbage</name>
    <dbReference type="NCBI Taxonomy" id="52824"/>
    <lineage>
        <taxon>Eukaryota</taxon>
        <taxon>Viridiplantae</taxon>
        <taxon>Streptophyta</taxon>
        <taxon>Embryophyta</taxon>
        <taxon>Tracheophyta</taxon>
        <taxon>Spermatophyta</taxon>
        <taxon>Magnoliopsida</taxon>
        <taxon>eudicotyledons</taxon>
        <taxon>Gunneridae</taxon>
        <taxon>Pentapetalae</taxon>
        <taxon>rosids</taxon>
        <taxon>malvids</taxon>
        <taxon>Brassicales</taxon>
        <taxon>Brassicaceae</taxon>
        <taxon>Brassiceae</taxon>
        <taxon>Brassica</taxon>
    </lineage>
</organism>
<dbReference type="GO" id="GO:0008195">
    <property type="term" value="F:phosphatidate phosphatase activity"/>
    <property type="evidence" value="ECO:0007669"/>
    <property type="project" value="TreeGrafter"/>
</dbReference>
<dbReference type="PANTHER" id="PTHR10165:SF35">
    <property type="entry name" value="RE23632P"/>
    <property type="match status" value="1"/>
</dbReference>
<sequence length="140" mass="15531">MPDVSSIWLSAGIDGLGLRLGQAVPRAASLAEDTIMRQSIHLPGLLFCVLITGVITDAIKDAVGQPRPDFFWCCSLMVDGKRKMRFSVILVGLSSVGVRWWRWSVPWKTTTEDDKTSQRFSQVMRSVSLICALCAQQRSC</sequence>
<comment type="caution">
    <text evidence="1">The sequence shown here is derived from an EMBL/GenBank/DDBJ whole genome shotgun (WGS) entry which is preliminary data.</text>
</comment>
<name>A0A8X7VNR1_BRACI</name>
<dbReference type="GO" id="GO:0006644">
    <property type="term" value="P:phospholipid metabolic process"/>
    <property type="evidence" value="ECO:0007669"/>
    <property type="project" value="InterPro"/>
</dbReference>
<dbReference type="GO" id="GO:0046839">
    <property type="term" value="P:phospholipid dephosphorylation"/>
    <property type="evidence" value="ECO:0007669"/>
    <property type="project" value="TreeGrafter"/>
</dbReference>
<evidence type="ECO:0000313" key="2">
    <source>
        <dbReference type="Proteomes" id="UP000886595"/>
    </source>
</evidence>
<reference evidence="1 2" key="1">
    <citation type="submission" date="2020-02" db="EMBL/GenBank/DDBJ databases">
        <authorList>
            <person name="Ma Q."/>
            <person name="Huang Y."/>
            <person name="Song X."/>
            <person name="Pei D."/>
        </authorList>
    </citation>
    <scope>NUCLEOTIDE SEQUENCE [LARGE SCALE GENOMIC DNA]</scope>
    <source>
        <strain evidence="1">Sxm20200214</strain>
        <tissue evidence="1">Leaf</tissue>
    </source>
</reference>
<dbReference type="AlphaFoldDB" id="A0A8X7VNR1"/>
<protein>
    <submittedName>
        <fullName evidence="1">Uncharacterized protein</fullName>
    </submittedName>
</protein>
<evidence type="ECO:0000313" key="1">
    <source>
        <dbReference type="EMBL" id="KAG2315228.1"/>
    </source>
</evidence>
<dbReference type="OrthoDB" id="10030083at2759"/>
<proteinExistence type="predicted"/>